<reference evidence="2" key="1">
    <citation type="submission" date="2023-08" db="EMBL/GenBank/DDBJ databases">
        <title>Rhodospirillaceae gen. nov., a novel taxon isolated from the Yangtze River Yuezi River estuary sludge.</title>
        <authorList>
            <person name="Ruan L."/>
        </authorList>
    </citation>
    <scope>NUCLEOTIDE SEQUENCE [LARGE SCALE GENOMIC DNA]</scope>
    <source>
        <strain evidence="2">R-7</strain>
    </source>
</reference>
<evidence type="ECO:0008006" key="3">
    <source>
        <dbReference type="Google" id="ProtNLM"/>
    </source>
</evidence>
<dbReference type="SUPFAM" id="SSF51735">
    <property type="entry name" value="NAD(P)-binding Rossmann-fold domains"/>
    <property type="match status" value="1"/>
</dbReference>
<evidence type="ECO:0000313" key="2">
    <source>
        <dbReference type="Proteomes" id="UP001230156"/>
    </source>
</evidence>
<evidence type="ECO:0000313" key="1">
    <source>
        <dbReference type="EMBL" id="MDQ7251488.1"/>
    </source>
</evidence>
<organism evidence="1 2">
    <name type="scientific">Dongia sedimenti</name>
    <dbReference type="NCBI Taxonomy" id="3064282"/>
    <lineage>
        <taxon>Bacteria</taxon>
        <taxon>Pseudomonadati</taxon>
        <taxon>Pseudomonadota</taxon>
        <taxon>Alphaproteobacteria</taxon>
        <taxon>Rhodospirillales</taxon>
        <taxon>Dongiaceae</taxon>
        <taxon>Dongia</taxon>
    </lineage>
</organism>
<name>A0ABU0YXW2_9PROT</name>
<dbReference type="InterPro" id="IPR036291">
    <property type="entry name" value="NAD(P)-bd_dom_sf"/>
</dbReference>
<sequence>MDGSRHDLVIGGSGMLAGLVERLAQDGRQVSVIARGRDRLQRLAARHPGIHPLPLDYRDAAALDAGLAAVAAARGPLQRCVAWMHDDSRERALRIARQISGVYCEVLGSASADPARPDRLAEWQTLFQPLERPVLRLAVLGFVREAGGSRWLTDAEISAGAGRALAGPEPVSIVGTVTPWAARP</sequence>
<dbReference type="EMBL" id="JAUYVI010000012">
    <property type="protein sequence ID" value="MDQ7251488.1"/>
    <property type="molecule type" value="Genomic_DNA"/>
</dbReference>
<dbReference type="RefSeq" id="WP_379961916.1">
    <property type="nucleotide sequence ID" value="NZ_JAUYVI010000012.1"/>
</dbReference>
<proteinExistence type="predicted"/>
<comment type="caution">
    <text evidence="1">The sequence shown here is derived from an EMBL/GenBank/DDBJ whole genome shotgun (WGS) entry which is preliminary data.</text>
</comment>
<accession>A0ABU0YXW2</accession>
<dbReference type="Proteomes" id="UP001230156">
    <property type="component" value="Unassembled WGS sequence"/>
</dbReference>
<gene>
    <name evidence="1" type="ORF">Q8A70_27630</name>
</gene>
<keyword evidence="2" id="KW-1185">Reference proteome</keyword>
<dbReference type="Gene3D" id="3.40.50.720">
    <property type="entry name" value="NAD(P)-binding Rossmann-like Domain"/>
    <property type="match status" value="1"/>
</dbReference>
<protein>
    <recommendedName>
        <fullName evidence="3">Short-chain dehydrogenase</fullName>
    </recommendedName>
</protein>